<organism evidence="1 2">
    <name type="scientific">Pseudoduganella albidiflava</name>
    <dbReference type="NCBI Taxonomy" id="321983"/>
    <lineage>
        <taxon>Bacteria</taxon>
        <taxon>Pseudomonadati</taxon>
        <taxon>Pseudomonadota</taxon>
        <taxon>Betaproteobacteria</taxon>
        <taxon>Burkholderiales</taxon>
        <taxon>Oxalobacteraceae</taxon>
        <taxon>Telluria group</taxon>
        <taxon>Pseudoduganella</taxon>
    </lineage>
</organism>
<gene>
    <name evidence="1" type="ORF">GCM10007387_12730</name>
</gene>
<evidence type="ECO:0008006" key="3">
    <source>
        <dbReference type="Google" id="ProtNLM"/>
    </source>
</evidence>
<dbReference type="InterPro" id="IPR024530">
    <property type="entry name" value="QSregVF_b"/>
</dbReference>
<dbReference type="Proteomes" id="UP000628442">
    <property type="component" value="Unassembled WGS sequence"/>
</dbReference>
<name>A0AA87XUM8_9BURK</name>
<protein>
    <recommendedName>
        <fullName evidence="3">DUF3820 family protein</fullName>
    </recommendedName>
</protein>
<evidence type="ECO:0000313" key="1">
    <source>
        <dbReference type="EMBL" id="GGY32044.1"/>
    </source>
</evidence>
<reference evidence="1" key="1">
    <citation type="journal article" date="2014" name="Int. J. Syst. Evol. Microbiol.">
        <title>Complete genome sequence of Corynebacterium casei LMG S-19264T (=DSM 44701T), isolated from a smear-ripened cheese.</title>
        <authorList>
            <consortium name="US DOE Joint Genome Institute (JGI-PGF)"/>
            <person name="Walter F."/>
            <person name="Albersmeier A."/>
            <person name="Kalinowski J."/>
            <person name="Ruckert C."/>
        </authorList>
    </citation>
    <scope>NUCLEOTIDE SEQUENCE</scope>
    <source>
        <strain evidence="1">KCTC 12343</strain>
    </source>
</reference>
<comment type="caution">
    <text evidence="1">The sequence shown here is derived from an EMBL/GenBank/DDBJ whole genome shotgun (WGS) entry which is preliminary data.</text>
</comment>
<reference evidence="1" key="2">
    <citation type="submission" date="2022-12" db="EMBL/GenBank/DDBJ databases">
        <authorList>
            <person name="Sun Q."/>
            <person name="Kim S."/>
        </authorList>
    </citation>
    <scope>NUCLEOTIDE SEQUENCE</scope>
    <source>
        <strain evidence="1">KCTC 12343</strain>
    </source>
</reference>
<proteinExistence type="predicted"/>
<dbReference type="Pfam" id="PF12843">
    <property type="entry name" value="QSregVF_b"/>
    <property type="match status" value="1"/>
</dbReference>
<dbReference type="EMBL" id="BMWV01000002">
    <property type="protein sequence ID" value="GGY32044.1"/>
    <property type="molecule type" value="Genomic_DNA"/>
</dbReference>
<accession>A0AA87XUM8</accession>
<evidence type="ECO:0000313" key="2">
    <source>
        <dbReference type="Proteomes" id="UP000628442"/>
    </source>
</evidence>
<sequence>MTNSVVPMAKALIVSASKAMGMDDSCKVTDAVQYHGSHSFEKYPFKQKFFDSYATISMNSEALALLLVCEMPYGKYQGRKLADLPGHYLGWLAREGFPGGQLGALLALMYELDHNNLRGLLDPLRASLPAGR</sequence>
<dbReference type="AlphaFoldDB" id="A0AA87XUM8"/>